<sequence length="103" mass="12060">MMNTINMNFITDEKEYWITSISNENHIVIFKDKEQAHSYKLSLLLGTISPPWEAPLDYTFIRDHEGKSFYHVKEDREENNEWKEEACCQSGCPGCPWTISQGL</sequence>
<dbReference type="Proteomes" id="UP000008963">
    <property type="component" value="Chromosome"/>
</dbReference>
<organism evidence="1 2">
    <name type="scientific">Halobacteriovorax marinus (strain ATCC BAA-682 / DSM 15412 / SJ)</name>
    <name type="common">Bacteriovorax marinus</name>
    <dbReference type="NCBI Taxonomy" id="862908"/>
    <lineage>
        <taxon>Bacteria</taxon>
        <taxon>Pseudomonadati</taxon>
        <taxon>Bdellovibrionota</taxon>
        <taxon>Bacteriovoracia</taxon>
        <taxon>Bacteriovoracales</taxon>
        <taxon>Halobacteriovoraceae</taxon>
        <taxon>Halobacteriovorax</taxon>
    </lineage>
</organism>
<dbReference type="STRING" id="862908.BMS_2457"/>
<name>E1X5D0_HALMS</name>
<gene>
    <name evidence="1" type="ordered locus">BMS_2457</name>
</gene>
<protein>
    <submittedName>
        <fullName evidence="1">Uncharacterized protein</fullName>
    </submittedName>
</protein>
<proteinExistence type="predicted"/>
<accession>E1X5D0</accession>
<keyword evidence="2" id="KW-1185">Reference proteome</keyword>
<dbReference type="HOGENOM" id="CLU_2259845_0_0_7"/>
<dbReference type="EMBL" id="FQ312005">
    <property type="protein sequence ID" value="CBW27251.1"/>
    <property type="molecule type" value="Genomic_DNA"/>
</dbReference>
<evidence type="ECO:0000313" key="2">
    <source>
        <dbReference type="Proteomes" id="UP000008963"/>
    </source>
</evidence>
<reference evidence="2" key="1">
    <citation type="journal article" date="2013" name="ISME J.">
        <title>A small predatory core genome in the divergent marine Bacteriovorax marinus SJ and the terrestrial Bdellovibrio bacteriovorus.</title>
        <authorList>
            <person name="Crossman L.C."/>
            <person name="Chen H."/>
            <person name="Cerdeno-Tarraga A.M."/>
            <person name="Brooks K."/>
            <person name="Quail M.A."/>
            <person name="Pineiro S.A."/>
            <person name="Hobley L."/>
            <person name="Sockett R.E."/>
            <person name="Bentley S.D."/>
            <person name="Parkhill J."/>
            <person name="Williams H.N."/>
            <person name="Stine O.C."/>
        </authorList>
    </citation>
    <scope>NUCLEOTIDE SEQUENCE [LARGE SCALE GENOMIC DNA]</scope>
    <source>
        <strain evidence="2">ATCC BAA-682 / DSM 15412 / SJ</strain>
    </source>
</reference>
<evidence type="ECO:0000313" key="1">
    <source>
        <dbReference type="EMBL" id="CBW27251.1"/>
    </source>
</evidence>
<dbReference type="PATRIC" id="fig|862908.3.peg.2343"/>
<dbReference type="AlphaFoldDB" id="E1X5D0"/>
<dbReference type="KEGG" id="bmx:BMS_2457"/>